<dbReference type="Pfam" id="PF00463">
    <property type="entry name" value="ICL"/>
    <property type="match status" value="1"/>
</dbReference>
<dbReference type="InterPro" id="IPR015813">
    <property type="entry name" value="Pyrv/PenolPyrv_kinase-like_dom"/>
</dbReference>
<feature type="region of interest" description="Disordered" evidence="5">
    <location>
        <begin position="79"/>
        <end position="113"/>
    </location>
</feature>
<sequence>MKLAKIFVEAGSAAVHLDDQVPGTKKTGAKTAARVLVPVSELVARLLALKSQRGVMGSECLIIQRTDGVHHLHHRRARPVLHPRLHEPHAPRLPMRPGLPQQWSWTSRSTRRK</sequence>
<accession>A0AAD7MIF7</accession>
<evidence type="ECO:0000256" key="3">
    <source>
        <dbReference type="ARBA" id="ARBA00012260"/>
    </source>
</evidence>
<keyword evidence="4 6" id="KW-0456">Lyase</keyword>
<dbReference type="GO" id="GO:0019752">
    <property type="term" value="P:carboxylic acid metabolic process"/>
    <property type="evidence" value="ECO:0007669"/>
    <property type="project" value="InterPro"/>
</dbReference>
<evidence type="ECO:0000256" key="1">
    <source>
        <dbReference type="ARBA" id="ARBA00001050"/>
    </source>
</evidence>
<dbReference type="AlphaFoldDB" id="A0AAD7MIF7"/>
<evidence type="ECO:0000256" key="2">
    <source>
        <dbReference type="ARBA" id="ARBA00005704"/>
    </source>
</evidence>
<dbReference type="EC" id="4.1.3.30" evidence="3"/>
<name>A0AAD7MIF7_9AGAR</name>
<dbReference type="InterPro" id="IPR040442">
    <property type="entry name" value="Pyrv_kinase-like_dom_sf"/>
</dbReference>
<reference evidence="6" key="1">
    <citation type="submission" date="2023-03" db="EMBL/GenBank/DDBJ databases">
        <title>Massive genome expansion in bonnet fungi (Mycena s.s.) driven by repeated elements and novel gene families across ecological guilds.</title>
        <authorList>
            <consortium name="Lawrence Berkeley National Laboratory"/>
            <person name="Harder C.B."/>
            <person name="Miyauchi S."/>
            <person name="Viragh M."/>
            <person name="Kuo A."/>
            <person name="Thoen E."/>
            <person name="Andreopoulos B."/>
            <person name="Lu D."/>
            <person name="Skrede I."/>
            <person name="Drula E."/>
            <person name="Henrissat B."/>
            <person name="Morin E."/>
            <person name="Kohler A."/>
            <person name="Barry K."/>
            <person name="LaButti K."/>
            <person name="Morin E."/>
            <person name="Salamov A."/>
            <person name="Lipzen A."/>
            <person name="Mereny Z."/>
            <person name="Hegedus B."/>
            <person name="Baldrian P."/>
            <person name="Stursova M."/>
            <person name="Weitz H."/>
            <person name="Taylor A."/>
            <person name="Grigoriev I.V."/>
            <person name="Nagy L.G."/>
            <person name="Martin F."/>
            <person name="Kauserud H."/>
        </authorList>
    </citation>
    <scope>NUCLEOTIDE SEQUENCE</scope>
    <source>
        <strain evidence="6">CBHHK188m</strain>
    </source>
</reference>
<comment type="similarity">
    <text evidence="2">Belongs to the isocitrate lyase/PEP mutase superfamily. Isocitrate lyase family.</text>
</comment>
<dbReference type="GO" id="GO:0004451">
    <property type="term" value="F:isocitrate lyase activity"/>
    <property type="evidence" value="ECO:0007669"/>
    <property type="project" value="InterPro"/>
</dbReference>
<comment type="catalytic activity">
    <reaction evidence="1">
        <text>(2S,3R)-3-hydroxybutane-1,2,3-tricarboxylate = pyruvate + succinate</text>
        <dbReference type="Rhea" id="RHEA:16809"/>
        <dbReference type="ChEBI" id="CHEBI:15361"/>
        <dbReference type="ChEBI" id="CHEBI:30031"/>
        <dbReference type="ChEBI" id="CHEBI:57429"/>
        <dbReference type="EC" id="4.1.3.30"/>
    </reaction>
</comment>
<evidence type="ECO:0000256" key="5">
    <source>
        <dbReference type="SAM" id="MobiDB-lite"/>
    </source>
</evidence>
<dbReference type="InterPro" id="IPR006254">
    <property type="entry name" value="Isocitrate_lyase"/>
</dbReference>
<dbReference type="Proteomes" id="UP001215280">
    <property type="component" value="Unassembled WGS sequence"/>
</dbReference>
<evidence type="ECO:0000256" key="4">
    <source>
        <dbReference type="ARBA" id="ARBA00023239"/>
    </source>
</evidence>
<comment type="caution">
    <text evidence="6">The sequence shown here is derived from an EMBL/GenBank/DDBJ whole genome shotgun (WGS) entry which is preliminary data.</text>
</comment>
<dbReference type="SUPFAM" id="SSF51621">
    <property type="entry name" value="Phosphoenolpyruvate/pyruvate domain"/>
    <property type="match status" value="1"/>
</dbReference>
<dbReference type="PANTHER" id="PTHR21631:SF3">
    <property type="entry name" value="BIFUNCTIONAL GLYOXYLATE CYCLE PROTEIN"/>
    <property type="match status" value="1"/>
</dbReference>
<proteinExistence type="inferred from homology"/>
<keyword evidence="7" id="KW-1185">Reference proteome</keyword>
<dbReference type="Gene3D" id="3.20.20.60">
    <property type="entry name" value="Phosphoenolpyruvate-binding domains"/>
    <property type="match status" value="1"/>
</dbReference>
<feature type="compositionally biased region" description="Polar residues" evidence="5">
    <location>
        <begin position="101"/>
        <end position="113"/>
    </location>
</feature>
<organism evidence="6 7">
    <name type="scientific">Mycena maculata</name>
    <dbReference type="NCBI Taxonomy" id="230809"/>
    <lineage>
        <taxon>Eukaryota</taxon>
        <taxon>Fungi</taxon>
        <taxon>Dikarya</taxon>
        <taxon>Basidiomycota</taxon>
        <taxon>Agaricomycotina</taxon>
        <taxon>Agaricomycetes</taxon>
        <taxon>Agaricomycetidae</taxon>
        <taxon>Agaricales</taxon>
        <taxon>Marasmiineae</taxon>
        <taxon>Mycenaceae</taxon>
        <taxon>Mycena</taxon>
    </lineage>
</organism>
<dbReference type="GO" id="GO:0046421">
    <property type="term" value="F:methylisocitrate lyase activity"/>
    <property type="evidence" value="ECO:0007669"/>
    <property type="project" value="UniProtKB-EC"/>
</dbReference>
<dbReference type="EMBL" id="JARJLG010000298">
    <property type="protein sequence ID" value="KAJ7718949.1"/>
    <property type="molecule type" value="Genomic_DNA"/>
</dbReference>
<protein>
    <recommendedName>
        <fullName evidence="3">methylisocitrate lyase</fullName>
        <ecNumber evidence="3">4.1.3.30</ecNumber>
    </recommendedName>
</protein>
<dbReference type="PANTHER" id="PTHR21631">
    <property type="entry name" value="ISOCITRATE LYASE/MALATE SYNTHASE"/>
    <property type="match status" value="1"/>
</dbReference>
<gene>
    <name evidence="6" type="ORF">DFH07DRAFT_316673</name>
</gene>
<evidence type="ECO:0000313" key="7">
    <source>
        <dbReference type="Proteomes" id="UP001215280"/>
    </source>
</evidence>
<evidence type="ECO:0000313" key="6">
    <source>
        <dbReference type="EMBL" id="KAJ7718949.1"/>
    </source>
</evidence>